<keyword evidence="1 3" id="KW-0560">Oxidoreductase</keyword>
<dbReference type="Pfam" id="PF02826">
    <property type="entry name" value="2-Hacid_dh_C"/>
    <property type="match status" value="1"/>
</dbReference>
<dbReference type="PANTHER" id="PTHR43333:SF1">
    <property type="entry name" value="D-ISOMER SPECIFIC 2-HYDROXYACID DEHYDROGENASE NAD-BINDING DOMAIN-CONTAINING PROTEIN"/>
    <property type="match status" value="1"/>
</dbReference>
<evidence type="ECO:0000313" key="7">
    <source>
        <dbReference type="Proteomes" id="UP000053464"/>
    </source>
</evidence>
<accession>A0A0G9MWZ2</accession>
<dbReference type="PATRIC" id="fig|1581420.6.peg.367"/>
<dbReference type="Gene3D" id="3.40.50.720">
    <property type="entry name" value="NAD(P)-binding Rossmann-like Domain"/>
    <property type="match status" value="2"/>
</dbReference>
<sequence>MEALIRAVLPEWARPGLEGRLPDWIDVAWWRDEAHLLSLAPSAEIGWFDMHDKAPALAAIAAAPRLRWLSSAYAGVDWMPLGELAERGVVLTCGAGLAANQVAEFAVMTMLGHARGYREIVRLQERHGWTRQPPGGRELMGSRALILGYGAIGQAIARILAGFGVDCVPVRSHAGKGVLGPDDWRGQLASFDWIVMTLPSTCETRAMLGAAEFAEMKPDAVVVNFGRAETIDQPALVAALEAGQVGGAILDLTDPEPLPPGHPLWALPNVQITMHLAGIPNAASRRRAADRFLTNCERFRRGEPLEAEVDLARGY</sequence>
<proteinExistence type="inferred from homology"/>
<dbReference type="SUPFAM" id="SSF52283">
    <property type="entry name" value="Formate/glycerate dehydrogenase catalytic domain-like"/>
    <property type="match status" value="1"/>
</dbReference>
<feature type="domain" description="D-isomer specific 2-hydroxyacid dehydrogenase catalytic" evidence="4">
    <location>
        <begin position="59"/>
        <end position="309"/>
    </location>
</feature>
<dbReference type="GO" id="GO:0051287">
    <property type="term" value="F:NAD binding"/>
    <property type="evidence" value="ECO:0007669"/>
    <property type="project" value="InterPro"/>
</dbReference>
<evidence type="ECO:0000256" key="1">
    <source>
        <dbReference type="ARBA" id="ARBA00023002"/>
    </source>
</evidence>
<protein>
    <submittedName>
        <fullName evidence="6">Dehydrogenase</fullName>
    </submittedName>
</protein>
<evidence type="ECO:0000256" key="2">
    <source>
        <dbReference type="ARBA" id="ARBA00023027"/>
    </source>
</evidence>
<dbReference type="SUPFAM" id="SSF51735">
    <property type="entry name" value="NAD(P)-binding Rossmann-fold domains"/>
    <property type="match status" value="1"/>
</dbReference>
<keyword evidence="2" id="KW-0520">NAD</keyword>
<feature type="domain" description="D-isomer specific 2-hydroxyacid dehydrogenase NAD-binding" evidence="5">
    <location>
        <begin position="107"/>
        <end position="277"/>
    </location>
</feature>
<dbReference type="CDD" id="cd05300">
    <property type="entry name" value="2-Hacid_dh_1"/>
    <property type="match status" value="1"/>
</dbReference>
<dbReference type="EMBL" id="LBHB01000001">
    <property type="protein sequence ID" value="KLE35241.1"/>
    <property type="molecule type" value="Genomic_DNA"/>
</dbReference>
<dbReference type="Pfam" id="PF00389">
    <property type="entry name" value="2-Hacid_dh"/>
    <property type="match status" value="1"/>
</dbReference>
<dbReference type="RefSeq" id="WP_047002643.1">
    <property type="nucleotide sequence ID" value="NZ_LBHB01000001.1"/>
</dbReference>
<dbReference type="AlphaFoldDB" id="A0A0G9MWZ2"/>
<dbReference type="GO" id="GO:0016616">
    <property type="term" value="F:oxidoreductase activity, acting on the CH-OH group of donors, NAD or NADP as acceptor"/>
    <property type="evidence" value="ECO:0007669"/>
    <property type="project" value="InterPro"/>
</dbReference>
<evidence type="ECO:0000256" key="3">
    <source>
        <dbReference type="RuleBase" id="RU003719"/>
    </source>
</evidence>
<reference evidence="6 7" key="1">
    <citation type="submission" date="2015-04" db="EMBL/GenBank/DDBJ databases">
        <title>The draft genome sequence of Erythrobacter luteus KA37.</title>
        <authorList>
            <person name="Zhuang L."/>
            <person name="Liu Y."/>
            <person name="Shao Z."/>
        </authorList>
    </citation>
    <scope>NUCLEOTIDE SEQUENCE [LARGE SCALE GENOMIC DNA]</scope>
    <source>
        <strain evidence="6 7">KA37</strain>
    </source>
</reference>
<gene>
    <name evidence="6" type="ORF">AAW00_01830</name>
</gene>
<dbReference type="InterPro" id="IPR006139">
    <property type="entry name" value="D-isomer_2_OHA_DH_cat_dom"/>
</dbReference>
<dbReference type="OrthoDB" id="9787219at2"/>
<dbReference type="Proteomes" id="UP000053464">
    <property type="component" value="Unassembled WGS sequence"/>
</dbReference>
<comment type="similarity">
    <text evidence="3">Belongs to the D-isomer specific 2-hydroxyacid dehydrogenase family.</text>
</comment>
<evidence type="ECO:0000313" key="6">
    <source>
        <dbReference type="EMBL" id="KLE35241.1"/>
    </source>
</evidence>
<comment type="caution">
    <text evidence="6">The sequence shown here is derived from an EMBL/GenBank/DDBJ whole genome shotgun (WGS) entry which is preliminary data.</text>
</comment>
<dbReference type="PANTHER" id="PTHR43333">
    <property type="entry name" value="2-HACID_DH_C DOMAIN-CONTAINING PROTEIN"/>
    <property type="match status" value="1"/>
</dbReference>
<keyword evidence="7" id="KW-1185">Reference proteome</keyword>
<organism evidence="6 7">
    <name type="scientific">Aurantiacibacter luteus</name>
    <dbReference type="NCBI Taxonomy" id="1581420"/>
    <lineage>
        <taxon>Bacteria</taxon>
        <taxon>Pseudomonadati</taxon>
        <taxon>Pseudomonadota</taxon>
        <taxon>Alphaproteobacteria</taxon>
        <taxon>Sphingomonadales</taxon>
        <taxon>Erythrobacteraceae</taxon>
        <taxon>Aurantiacibacter</taxon>
    </lineage>
</organism>
<dbReference type="InterPro" id="IPR036291">
    <property type="entry name" value="NAD(P)-bd_dom_sf"/>
</dbReference>
<name>A0A0G9MWZ2_9SPHN</name>
<evidence type="ECO:0000259" key="5">
    <source>
        <dbReference type="Pfam" id="PF02826"/>
    </source>
</evidence>
<evidence type="ECO:0000259" key="4">
    <source>
        <dbReference type="Pfam" id="PF00389"/>
    </source>
</evidence>
<dbReference type="STRING" id="1581420.AAW00_01830"/>
<dbReference type="InterPro" id="IPR006140">
    <property type="entry name" value="D-isomer_DH_NAD-bd"/>
</dbReference>